<keyword evidence="3" id="KW-1185">Reference proteome</keyword>
<dbReference type="SUPFAM" id="SSF82866">
    <property type="entry name" value="Multidrug efflux transporter AcrB transmembrane domain"/>
    <property type="match status" value="2"/>
</dbReference>
<dbReference type="InterPro" id="IPR001036">
    <property type="entry name" value="Acrflvin-R"/>
</dbReference>
<organism evidence="2 3">
    <name type="scientific">Ferrimonas pelagia</name>
    <dbReference type="NCBI Taxonomy" id="1177826"/>
    <lineage>
        <taxon>Bacteria</taxon>
        <taxon>Pseudomonadati</taxon>
        <taxon>Pseudomonadota</taxon>
        <taxon>Gammaproteobacteria</taxon>
        <taxon>Alteromonadales</taxon>
        <taxon>Ferrimonadaceae</taxon>
        <taxon>Ferrimonas</taxon>
    </lineage>
</organism>
<feature type="transmembrane region" description="Helical" evidence="1">
    <location>
        <begin position="526"/>
        <end position="546"/>
    </location>
</feature>
<dbReference type="Gene3D" id="3.30.70.1320">
    <property type="entry name" value="Multidrug efflux transporter AcrB pore domain like"/>
    <property type="match status" value="1"/>
</dbReference>
<dbReference type="PRINTS" id="PR00702">
    <property type="entry name" value="ACRIFLAVINRP"/>
</dbReference>
<dbReference type="Gene3D" id="1.20.1640.10">
    <property type="entry name" value="Multidrug efflux transporter AcrB transmembrane domain"/>
    <property type="match status" value="2"/>
</dbReference>
<dbReference type="SUPFAM" id="SSF82714">
    <property type="entry name" value="Multidrug efflux transporter AcrB TolC docking domain, DN and DC subdomains"/>
    <property type="match status" value="2"/>
</dbReference>
<feature type="transmembrane region" description="Helical" evidence="1">
    <location>
        <begin position="982"/>
        <end position="1008"/>
    </location>
</feature>
<evidence type="ECO:0000313" key="3">
    <source>
        <dbReference type="Proteomes" id="UP001499988"/>
    </source>
</evidence>
<dbReference type="PANTHER" id="PTHR32063">
    <property type="match status" value="1"/>
</dbReference>
<accession>A0ABP9EYK1</accession>
<dbReference type="Gene3D" id="3.30.70.1440">
    <property type="entry name" value="Multidrug efflux transporter AcrB pore domain"/>
    <property type="match status" value="1"/>
</dbReference>
<dbReference type="Gene3D" id="3.30.70.1430">
    <property type="entry name" value="Multidrug efflux transporter AcrB pore domain"/>
    <property type="match status" value="2"/>
</dbReference>
<proteinExistence type="predicted"/>
<dbReference type="Gene3D" id="3.30.2090.10">
    <property type="entry name" value="Multidrug efflux transporter AcrB TolC docking domain, DN and DC subdomains"/>
    <property type="match status" value="2"/>
</dbReference>
<name>A0ABP9EYK1_9GAMM</name>
<dbReference type="EMBL" id="BAABJZ010000081">
    <property type="protein sequence ID" value="GAA4889916.1"/>
    <property type="molecule type" value="Genomic_DNA"/>
</dbReference>
<feature type="transmembrane region" description="Helical" evidence="1">
    <location>
        <begin position="954"/>
        <end position="976"/>
    </location>
</feature>
<feature type="transmembrane region" description="Helical" evidence="1">
    <location>
        <begin position="431"/>
        <end position="451"/>
    </location>
</feature>
<feature type="transmembrane region" description="Helical" evidence="1">
    <location>
        <begin position="12"/>
        <end position="34"/>
    </location>
</feature>
<feature type="transmembrane region" description="Helical" evidence="1">
    <location>
        <begin position="334"/>
        <end position="353"/>
    </location>
</feature>
<feature type="transmembrane region" description="Helical" evidence="1">
    <location>
        <begin position="879"/>
        <end position="899"/>
    </location>
</feature>
<dbReference type="InterPro" id="IPR027463">
    <property type="entry name" value="AcrB_DN_DC_subdom"/>
</dbReference>
<comment type="caution">
    <text evidence="2">The sequence shown here is derived from an EMBL/GenBank/DDBJ whole genome shotgun (WGS) entry which is preliminary data.</text>
</comment>
<dbReference type="RefSeq" id="WP_345335635.1">
    <property type="nucleotide sequence ID" value="NZ_BAABJZ010000081.1"/>
</dbReference>
<keyword evidence="1" id="KW-0472">Membrane</keyword>
<dbReference type="PANTHER" id="PTHR32063:SF29">
    <property type="entry name" value="HAE1 FAMILY EFFLUX PUMP PERMEASE COMPONENT"/>
    <property type="match status" value="1"/>
</dbReference>
<keyword evidence="1" id="KW-1133">Transmembrane helix</keyword>
<dbReference type="SUPFAM" id="SSF82693">
    <property type="entry name" value="Multidrug efflux transporter AcrB pore domain, PN1, PN2, PC1 and PC2 subdomains"/>
    <property type="match status" value="3"/>
</dbReference>
<protein>
    <submittedName>
        <fullName evidence="2">Vibriobactin export RND transporter permease subunit VexH</fullName>
    </submittedName>
</protein>
<feature type="transmembrane region" description="Helical" evidence="1">
    <location>
        <begin position="360"/>
        <end position="380"/>
    </location>
</feature>
<evidence type="ECO:0000313" key="2">
    <source>
        <dbReference type="EMBL" id="GAA4889916.1"/>
    </source>
</evidence>
<evidence type="ECO:0000256" key="1">
    <source>
        <dbReference type="SAM" id="Phobius"/>
    </source>
</evidence>
<feature type="transmembrane region" description="Helical" evidence="1">
    <location>
        <begin position="905"/>
        <end position="926"/>
    </location>
</feature>
<feature type="transmembrane region" description="Helical" evidence="1">
    <location>
        <begin position="853"/>
        <end position="872"/>
    </location>
</feature>
<feature type="transmembrane region" description="Helical" evidence="1">
    <location>
        <begin position="463"/>
        <end position="485"/>
    </location>
</feature>
<dbReference type="Proteomes" id="UP001499988">
    <property type="component" value="Unassembled WGS sequence"/>
</dbReference>
<keyword evidence="1" id="KW-0812">Transmembrane</keyword>
<gene>
    <name evidence="2" type="primary">vexH_2</name>
    <name evidence="2" type="ORF">GCM10023333_23970</name>
</gene>
<dbReference type="Pfam" id="PF00873">
    <property type="entry name" value="ACR_tran"/>
    <property type="match status" value="1"/>
</dbReference>
<reference evidence="3" key="1">
    <citation type="journal article" date="2019" name="Int. J. Syst. Evol. Microbiol.">
        <title>The Global Catalogue of Microorganisms (GCM) 10K type strain sequencing project: providing services to taxonomists for standard genome sequencing and annotation.</title>
        <authorList>
            <consortium name="The Broad Institute Genomics Platform"/>
            <consortium name="The Broad Institute Genome Sequencing Center for Infectious Disease"/>
            <person name="Wu L."/>
            <person name="Ma J."/>
        </authorList>
    </citation>
    <scope>NUCLEOTIDE SEQUENCE [LARGE SCALE GENOMIC DNA]</scope>
    <source>
        <strain evidence="3">JCM 18401</strain>
    </source>
</reference>
<feature type="transmembrane region" description="Helical" evidence="1">
    <location>
        <begin position="386"/>
        <end position="411"/>
    </location>
</feature>
<sequence>MILSDLAIKRPVVACVINLLLIVFGVLAFSQMSLREYPDVASPIVSIRANYAGASADIMESRVMKVIEDQLSGIDGLRSIDASASEGRARIKVEFEASRDLEAAANDVRDAVAKAQRQLPSNMDAPTVEKSDADGDGVISYAVSSDNLSAVELSDYIERQFVQPLSLLDGVSSIELRGEQPYALLVQLDPVAMASRNVTVSDIESALRSENLEAPAGSLSDDARSYTLRLERSYLTVEDYHRLIVRRNDDGSNLYLSDIATVATGAKDDQRILRVDGRAMVMMEFLKQSQANTLDVVHGIKAEVERLTPFLPEGMAIVPLSDSSIFIESAIGEVYTTLAITSILVILVIYTFLGSARATLIPAVSVPVSLIATFAVLALFGYSINLITLLALVLAVGLLVDDAIVVLENIVRRIDQGEPPMLAAYRGTREVGMAVIATTTVLVAVFVPITLLSGTIGLLFREYAVTLAAAVIISSIVALTMGPVLGSRLLSLNVKPGLFHRLIERAFAAMEHGYRRLVNGVIRHRWVAVVLVLLSLSFIGQSYQWLPQSFVAREDQGRLFVMVRGTEGTGFAAMQPHLDEVEQRMQPLLAPHGPIANMAVRNPGRSGEHEIILIIDLVHWDERDKTVFEVGNDIRRQLAPMADFRILPMVPTSFGSRARSPVELVIGGGDYEQVKEWTDRVITLAADNTGLLDLDSDYDETTPRLRTTINQAYAHELGIPVSEIATTLETVLAGRDITNYIENGEEYDVHVRAPRSAFNSITELANIHLRSQYSGELVRLDTLVSIVVEGQPSALKHYNRRKAITISADLADGYSLGQALDYLEQIVQTELPNQATVDYKGESLEYKRSSSSMALIFALAIGVVYLVLAAQFESFVHPLVIILTVPLALTGAFGGLLLMGLQLDVYTQIALIMLIGLATKNGILIVEFINQLRDRGIAFEQAIIDGSTQRLRPILMTAITTLAGSIPLILASGAGYESRSAIGIVIFSGVLIATLMTLVVIPGLYALLAGRTGSPGDEAAKLAKLEHAHPLGRSQH</sequence>